<name>A0AAV0YDX8_VICFA</name>
<gene>
    <name evidence="2" type="ORF">VFH_U062320</name>
</gene>
<evidence type="ECO:0000313" key="2">
    <source>
        <dbReference type="EMBL" id="CAI8584180.1"/>
    </source>
</evidence>
<dbReference type="EMBL" id="CATIWC010001478">
    <property type="protein sequence ID" value="CAI8584180.1"/>
    <property type="molecule type" value="Genomic_DNA"/>
</dbReference>
<evidence type="ECO:0000313" key="3">
    <source>
        <dbReference type="Proteomes" id="UP001157006"/>
    </source>
</evidence>
<dbReference type="Proteomes" id="UP001157006">
    <property type="component" value="Unassembled WGS sequence"/>
</dbReference>
<feature type="compositionally biased region" description="Low complexity" evidence="1">
    <location>
        <begin position="19"/>
        <end position="29"/>
    </location>
</feature>
<sequence>MNPRPQKVHEEQKHRQATGSSSSVGVSNNSREENLPSRPQSKPSFASCFMKKLEDNTNCTTGDSFSKEKQQQPGRRVCKFERMETLFVCKDVKNVTFLYPNPFYNYCFIITLFHLLI</sequence>
<keyword evidence="3" id="KW-1185">Reference proteome</keyword>
<feature type="region of interest" description="Disordered" evidence="1">
    <location>
        <begin position="1"/>
        <end position="44"/>
    </location>
</feature>
<protein>
    <submittedName>
        <fullName evidence="2">Uncharacterized protein</fullName>
    </submittedName>
</protein>
<evidence type="ECO:0000256" key="1">
    <source>
        <dbReference type="SAM" id="MobiDB-lite"/>
    </source>
</evidence>
<organism evidence="2 3">
    <name type="scientific">Vicia faba</name>
    <name type="common">Broad bean</name>
    <name type="synonym">Faba vulgaris</name>
    <dbReference type="NCBI Taxonomy" id="3906"/>
    <lineage>
        <taxon>Eukaryota</taxon>
        <taxon>Viridiplantae</taxon>
        <taxon>Streptophyta</taxon>
        <taxon>Embryophyta</taxon>
        <taxon>Tracheophyta</taxon>
        <taxon>Spermatophyta</taxon>
        <taxon>Magnoliopsida</taxon>
        <taxon>eudicotyledons</taxon>
        <taxon>Gunneridae</taxon>
        <taxon>Pentapetalae</taxon>
        <taxon>rosids</taxon>
        <taxon>fabids</taxon>
        <taxon>Fabales</taxon>
        <taxon>Fabaceae</taxon>
        <taxon>Papilionoideae</taxon>
        <taxon>50 kb inversion clade</taxon>
        <taxon>NPAAA clade</taxon>
        <taxon>Hologalegina</taxon>
        <taxon>IRL clade</taxon>
        <taxon>Fabeae</taxon>
        <taxon>Vicia</taxon>
    </lineage>
</organism>
<accession>A0AAV0YDX8</accession>
<reference evidence="2 3" key="1">
    <citation type="submission" date="2023-01" db="EMBL/GenBank/DDBJ databases">
        <authorList>
            <person name="Kreplak J."/>
        </authorList>
    </citation>
    <scope>NUCLEOTIDE SEQUENCE [LARGE SCALE GENOMIC DNA]</scope>
</reference>
<proteinExistence type="predicted"/>
<comment type="caution">
    <text evidence="2">The sequence shown here is derived from an EMBL/GenBank/DDBJ whole genome shotgun (WGS) entry which is preliminary data.</text>
</comment>
<dbReference type="AlphaFoldDB" id="A0AAV0YDX8"/>